<protein>
    <recommendedName>
        <fullName evidence="4">Transmembrane protein</fullName>
    </recommendedName>
</protein>
<organism evidence="2 3">
    <name type="scientific">Xylella fastidiosa (strain M23)</name>
    <dbReference type="NCBI Taxonomy" id="405441"/>
    <lineage>
        <taxon>Bacteria</taxon>
        <taxon>Pseudomonadati</taxon>
        <taxon>Pseudomonadota</taxon>
        <taxon>Gammaproteobacteria</taxon>
        <taxon>Lysobacterales</taxon>
        <taxon>Lysobacteraceae</taxon>
        <taxon>Xylella</taxon>
    </lineage>
</organism>
<evidence type="ECO:0000313" key="2">
    <source>
        <dbReference type="EMBL" id="ACB93522.1"/>
    </source>
</evidence>
<dbReference type="Proteomes" id="UP000001698">
    <property type="component" value="Chromosome"/>
</dbReference>
<evidence type="ECO:0000256" key="1">
    <source>
        <dbReference type="SAM" id="Phobius"/>
    </source>
</evidence>
<name>B2IA86_XYLF2</name>
<dbReference type="HOGENOM" id="CLU_2083955_0_0_6"/>
<gene>
    <name evidence="2" type="ordered locus">XfasM23_2124</name>
</gene>
<proteinExistence type="predicted"/>
<evidence type="ECO:0008006" key="4">
    <source>
        <dbReference type="Google" id="ProtNLM"/>
    </source>
</evidence>
<reference evidence="2 3" key="1">
    <citation type="journal article" date="2010" name="J. Bacteriol.">
        <title>Whole genome sequences of two Xylella fastidiosa strains (M12 and M23) causing almond leaf scorch disease in California.</title>
        <authorList>
            <person name="Chen J."/>
            <person name="Xie G."/>
            <person name="Han S."/>
            <person name="Chertkov O."/>
            <person name="Sims D."/>
            <person name="Civerolo E.L."/>
        </authorList>
    </citation>
    <scope>NUCLEOTIDE SEQUENCE [LARGE SCALE GENOMIC DNA]</scope>
    <source>
        <strain evidence="2 3">M23</strain>
    </source>
</reference>
<keyword evidence="1" id="KW-1133">Transmembrane helix</keyword>
<keyword evidence="1" id="KW-0812">Transmembrane</keyword>
<keyword evidence="1" id="KW-0472">Membrane</keyword>
<dbReference type="EMBL" id="CP001011">
    <property type="protein sequence ID" value="ACB93522.1"/>
    <property type="molecule type" value="Genomic_DNA"/>
</dbReference>
<evidence type="ECO:0000313" key="3">
    <source>
        <dbReference type="Proteomes" id="UP000001698"/>
    </source>
</evidence>
<dbReference type="KEGG" id="xfn:XfasM23_2124"/>
<dbReference type="AlphaFoldDB" id="B2IA86"/>
<feature type="transmembrane region" description="Helical" evidence="1">
    <location>
        <begin position="65"/>
        <end position="88"/>
    </location>
</feature>
<accession>B2IA86</accession>
<dbReference type="PROSITE" id="PS51257">
    <property type="entry name" value="PROKAR_LIPOPROTEIN"/>
    <property type="match status" value="1"/>
</dbReference>
<sequence length="117" mass="12495">MLRCTVAVVGPLGAMVGVMVSGCDVCFFKLRRGWVRVLSQAEEVMLRSVCMVLVVGSHQGTGGCYVIVGLLGVWLAMWTLCSGMAGLLKGVGRRWGRNVCGVISGFCSVSVCAWWCC</sequence>